<evidence type="ECO:0000256" key="2">
    <source>
        <dbReference type="SAM" id="SignalP"/>
    </source>
</evidence>
<proteinExistence type="predicted"/>
<name>A0A9P4J145_9PEZI</name>
<keyword evidence="2" id="KW-0732">Signal</keyword>
<accession>A0A9P4J145</accession>
<gene>
    <name evidence="3" type="ORF">K461DRAFT_308391</name>
</gene>
<evidence type="ECO:0000256" key="1">
    <source>
        <dbReference type="SAM" id="MobiDB-lite"/>
    </source>
</evidence>
<feature type="chain" id="PRO_5040219889" evidence="2">
    <location>
        <begin position="21"/>
        <end position="171"/>
    </location>
</feature>
<protein>
    <submittedName>
        <fullName evidence="3">Uncharacterized protein</fullName>
    </submittedName>
</protein>
<feature type="compositionally biased region" description="Basic and acidic residues" evidence="1">
    <location>
        <begin position="145"/>
        <end position="171"/>
    </location>
</feature>
<reference evidence="3" key="1">
    <citation type="journal article" date="2020" name="Stud. Mycol.">
        <title>101 Dothideomycetes genomes: a test case for predicting lifestyles and emergence of pathogens.</title>
        <authorList>
            <person name="Haridas S."/>
            <person name="Albert R."/>
            <person name="Binder M."/>
            <person name="Bloem J."/>
            <person name="Labutti K."/>
            <person name="Salamov A."/>
            <person name="Andreopoulos B."/>
            <person name="Baker S."/>
            <person name="Barry K."/>
            <person name="Bills G."/>
            <person name="Bluhm B."/>
            <person name="Cannon C."/>
            <person name="Castanera R."/>
            <person name="Culley D."/>
            <person name="Daum C."/>
            <person name="Ezra D."/>
            <person name="Gonzalez J."/>
            <person name="Henrissat B."/>
            <person name="Kuo A."/>
            <person name="Liang C."/>
            <person name="Lipzen A."/>
            <person name="Lutzoni F."/>
            <person name="Magnuson J."/>
            <person name="Mondo S."/>
            <person name="Nolan M."/>
            <person name="Ohm R."/>
            <person name="Pangilinan J."/>
            <person name="Park H.-J."/>
            <person name="Ramirez L."/>
            <person name="Alfaro M."/>
            <person name="Sun H."/>
            <person name="Tritt A."/>
            <person name="Yoshinaga Y."/>
            <person name="Zwiers L.-H."/>
            <person name="Turgeon B."/>
            <person name="Goodwin S."/>
            <person name="Spatafora J."/>
            <person name="Crous P."/>
            <person name="Grigoriev I."/>
        </authorList>
    </citation>
    <scope>NUCLEOTIDE SEQUENCE</scope>
    <source>
        <strain evidence="3">CBS 260.36</strain>
    </source>
</reference>
<dbReference type="Proteomes" id="UP000799439">
    <property type="component" value="Unassembled WGS sequence"/>
</dbReference>
<evidence type="ECO:0000313" key="4">
    <source>
        <dbReference type="Proteomes" id="UP000799439"/>
    </source>
</evidence>
<evidence type="ECO:0000313" key="3">
    <source>
        <dbReference type="EMBL" id="KAF2150484.1"/>
    </source>
</evidence>
<dbReference type="EMBL" id="ML996089">
    <property type="protein sequence ID" value="KAF2150484.1"/>
    <property type="molecule type" value="Genomic_DNA"/>
</dbReference>
<feature type="signal peptide" evidence="2">
    <location>
        <begin position="1"/>
        <end position="20"/>
    </location>
</feature>
<keyword evidence="4" id="KW-1185">Reference proteome</keyword>
<feature type="region of interest" description="Disordered" evidence="1">
    <location>
        <begin position="119"/>
        <end position="171"/>
    </location>
</feature>
<organism evidence="3 4">
    <name type="scientific">Myriangium duriaei CBS 260.36</name>
    <dbReference type="NCBI Taxonomy" id="1168546"/>
    <lineage>
        <taxon>Eukaryota</taxon>
        <taxon>Fungi</taxon>
        <taxon>Dikarya</taxon>
        <taxon>Ascomycota</taxon>
        <taxon>Pezizomycotina</taxon>
        <taxon>Dothideomycetes</taxon>
        <taxon>Dothideomycetidae</taxon>
        <taxon>Myriangiales</taxon>
        <taxon>Myriangiaceae</taxon>
        <taxon>Myriangium</taxon>
    </lineage>
</organism>
<dbReference type="AlphaFoldDB" id="A0A9P4J145"/>
<sequence length="171" mass="19440">MLRLAFTIFSCLMVAATTFASNFTIMAKLSKESGMVFVPEYEIPRIFKHTHHWTDGSFGAAIAMKKHNLLLVNSGKTEHNVTYMVDILKKNGVKVDKVKTKIPIPKDALKMDRIIDKKLTPDNSKSCNTEPKDTKHKDNKPKITKPKDTKPKDIKPKEHKLNEPLPKRFVA</sequence>
<comment type="caution">
    <text evidence="3">The sequence shown here is derived from an EMBL/GenBank/DDBJ whole genome shotgun (WGS) entry which is preliminary data.</text>
</comment>